<name>A0AAN6Y543_9PEZI</name>
<dbReference type="CDD" id="cd00067">
    <property type="entry name" value="GAL4"/>
    <property type="match status" value="1"/>
</dbReference>
<dbReference type="PROSITE" id="PS00463">
    <property type="entry name" value="ZN2_CY6_FUNGAL_1"/>
    <property type="match status" value="1"/>
</dbReference>
<protein>
    <recommendedName>
        <fullName evidence="3">Zn(2)-C6 fungal-type domain-containing protein</fullName>
    </recommendedName>
</protein>
<dbReference type="SUPFAM" id="SSF57701">
    <property type="entry name" value="Zn2/Cys6 DNA-binding domain"/>
    <property type="match status" value="1"/>
</dbReference>
<dbReference type="GO" id="GO:0008270">
    <property type="term" value="F:zinc ion binding"/>
    <property type="evidence" value="ECO:0007669"/>
    <property type="project" value="InterPro"/>
</dbReference>
<keyword evidence="1" id="KW-0539">Nucleus</keyword>
<feature type="region of interest" description="Disordered" evidence="2">
    <location>
        <begin position="50"/>
        <end position="131"/>
    </location>
</feature>
<accession>A0AAN6Y543</accession>
<organism evidence="4 5">
    <name type="scientific">Rhypophila decipiens</name>
    <dbReference type="NCBI Taxonomy" id="261697"/>
    <lineage>
        <taxon>Eukaryota</taxon>
        <taxon>Fungi</taxon>
        <taxon>Dikarya</taxon>
        <taxon>Ascomycota</taxon>
        <taxon>Pezizomycotina</taxon>
        <taxon>Sordariomycetes</taxon>
        <taxon>Sordariomycetidae</taxon>
        <taxon>Sordariales</taxon>
        <taxon>Naviculisporaceae</taxon>
        <taxon>Rhypophila</taxon>
    </lineage>
</organism>
<dbReference type="Gene3D" id="4.10.240.10">
    <property type="entry name" value="Zn(2)-C6 fungal-type DNA-binding domain"/>
    <property type="match status" value="1"/>
</dbReference>
<evidence type="ECO:0000313" key="4">
    <source>
        <dbReference type="EMBL" id="KAK4212040.1"/>
    </source>
</evidence>
<dbReference type="EMBL" id="MU858135">
    <property type="protein sequence ID" value="KAK4212040.1"/>
    <property type="molecule type" value="Genomic_DNA"/>
</dbReference>
<comment type="caution">
    <text evidence="4">The sequence shown here is derived from an EMBL/GenBank/DDBJ whole genome shotgun (WGS) entry which is preliminary data.</text>
</comment>
<evidence type="ECO:0000259" key="3">
    <source>
        <dbReference type="PROSITE" id="PS50048"/>
    </source>
</evidence>
<reference evidence="4" key="2">
    <citation type="submission" date="2023-05" db="EMBL/GenBank/DDBJ databases">
        <authorList>
            <consortium name="Lawrence Berkeley National Laboratory"/>
            <person name="Steindorff A."/>
            <person name="Hensen N."/>
            <person name="Bonometti L."/>
            <person name="Westerberg I."/>
            <person name="Brannstrom I.O."/>
            <person name="Guillou S."/>
            <person name="Cros-Aarteil S."/>
            <person name="Calhoun S."/>
            <person name="Haridas S."/>
            <person name="Kuo A."/>
            <person name="Mondo S."/>
            <person name="Pangilinan J."/>
            <person name="Riley R."/>
            <person name="Labutti K."/>
            <person name="Andreopoulos B."/>
            <person name="Lipzen A."/>
            <person name="Chen C."/>
            <person name="Yanf M."/>
            <person name="Daum C."/>
            <person name="Ng V."/>
            <person name="Clum A."/>
            <person name="Ohm R."/>
            <person name="Martin F."/>
            <person name="Silar P."/>
            <person name="Natvig D."/>
            <person name="Lalanne C."/>
            <person name="Gautier V."/>
            <person name="Ament-Velasquez S.L."/>
            <person name="Kruys A."/>
            <person name="Hutchinson M.I."/>
            <person name="Powell A.J."/>
            <person name="Barry K."/>
            <person name="Miller A.N."/>
            <person name="Grigoriev I.V."/>
            <person name="Debuchy R."/>
            <person name="Gladieux P."/>
            <person name="Thoren M.H."/>
            <person name="Johannesson H."/>
        </authorList>
    </citation>
    <scope>NUCLEOTIDE SEQUENCE</scope>
    <source>
        <strain evidence="4">PSN293</strain>
    </source>
</reference>
<keyword evidence="5" id="KW-1185">Reference proteome</keyword>
<feature type="compositionally biased region" description="Polar residues" evidence="2">
    <location>
        <begin position="50"/>
        <end position="65"/>
    </location>
</feature>
<evidence type="ECO:0000313" key="5">
    <source>
        <dbReference type="Proteomes" id="UP001301769"/>
    </source>
</evidence>
<evidence type="ECO:0000256" key="2">
    <source>
        <dbReference type="SAM" id="MobiDB-lite"/>
    </source>
</evidence>
<feature type="compositionally biased region" description="Polar residues" evidence="2">
    <location>
        <begin position="99"/>
        <end position="117"/>
    </location>
</feature>
<feature type="compositionally biased region" description="Polar residues" evidence="2">
    <location>
        <begin position="223"/>
        <end position="244"/>
    </location>
</feature>
<feature type="domain" description="Zn(2)-C6 fungal-type" evidence="3">
    <location>
        <begin position="17"/>
        <end position="51"/>
    </location>
</feature>
<dbReference type="GO" id="GO:0000981">
    <property type="term" value="F:DNA-binding transcription factor activity, RNA polymerase II-specific"/>
    <property type="evidence" value="ECO:0007669"/>
    <property type="project" value="InterPro"/>
</dbReference>
<feature type="region of interest" description="Disordered" evidence="2">
    <location>
        <begin position="222"/>
        <end position="244"/>
    </location>
</feature>
<reference evidence="4" key="1">
    <citation type="journal article" date="2023" name="Mol. Phylogenet. Evol.">
        <title>Genome-scale phylogeny and comparative genomics of the fungal order Sordariales.</title>
        <authorList>
            <person name="Hensen N."/>
            <person name="Bonometti L."/>
            <person name="Westerberg I."/>
            <person name="Brannstrom I.O."/>
            <person name="Guillou S."/>
            <person name="Cros-Aarteil S."/>
            <person name="Calhoun S."/>
            <person name="Haridas S."/>
            <person name="Kuo A."/>
            <person name="Mondo S."/>
            <person name="Pangilinan J."/>
            <person name="Riley R."/>
            <person name="LaButti K."/>
            <person name="Andreopoulos B."/>
            <person name="Lipzen A."/>
            <person name="Chen C."/>
            <person name="Yan M."/>
            <person name="Daum C."/>
            <person name="Ng V."/>
            <person name="Clum A."/>
            <person name="Steindorff A."/>
            <person name="Ohm R.A."/>
            <person name="Martin F."/>
            <person name="Silar P."/>
            <person name="Natvig D.O."/>
            <person name="Lalanne C."/>
            <person name="Gautier V."/>
            <person name="Ament-Velasquez S.L."/>
            <person name="Kruys A."/>
            <person name="Hutchinson M.I."/>
            <person name="Powell A.J."/>
            <person name="Barry K."/>
            <person name="Miller A.N."/>
            <person name="Grigoriev I.V."/>
            <person name="Debuchy R."/>
            <person name="Gladieux P."/>
            <person name="Hiltunen Thoren M."/>
            <person name="Johannesson H."/>
        </authorList>
    </citation>
    <scope>NUCLEOTIDE SEQUENCE</scope>
    <source>
        <strain evidence="4">PSN293</strain>
    </source>
</reference>
<dbReference type="Proteomes" id="UP001301769">
    <property type="component" value="Unassembled WGS sequence"/>
</dbReference>
<feature type="compositionally biased region" description="Low complexity" evidence="2">
    <location>
        <begin position="185"/>
        <end position="199"/>
    </location>
</feature>
<dbReference type="InterPro" id="IPR036864">
    <property type="entry name" value="Zn2-C6_fun-type_DNA-bd_sf"/>
</dbReference>
<gene>
    <name evidence="4" type="ORF">QBC37DRAFT_466565</name>
</gene>
<feature type="region of interest" description="Disordered" evidence="2">
    <location>
        <begin position="181"/>
        <end position="206"/>
    </location>
</feature>
<dbReference type="AlphaFoldDB" id="A0AAN6Y543"/>
<dbReference type="InterPro" id="IPR001138">
    <property type="entry name" value="Zn2Cys6_DnaBD"/>
</dbReference>
<proteinExistence type="predicted"/>
<evidence type="ECO:0000256" key="1">
    <source>
        <dbReference type="ARBA" id="ARBA00023242"/>
    </source>
</evidence>
<dbReference type="PROSITE" id="PS50048">
    <property type="entry name" value="ZN2_CY6_FUNGAL_2"/>
    <property type="match status" value="1"/>
</dbReference>
<sequence length="490" mass="52676">MFPTRAGQRPRQSRRSACDRCRTYKLRCERSLTGGAECERCARTAGAKCTTTPSQAPLALGNQTPPGHHQIPRSCPNEASAKSPSLYIRPAMPSPPSPDSNSCRGRTSSREQGQSSGPAAEHARGTSQPVHFGLTSPISDVFETSCMDFTLANLNFPEDGYFAPSPDMVNDIISMDDSSDVLLTPPSAHSGASSSSGPLPGMPEPNSMLELLDLSSRMVEDQQVLSSLQTPTSHGSGFSESTTDMPLHRLLDNTVYLSNLLKDLSVNDQIADQPQQPKPTDSDPSSVSAYVHILPKPGTLIPPPGERQLPDTTSAKRLHPAGDMVLTTTLITTYIILVRSWRQVFLHFLDILGSNNGTSLTSLATSLPALQLGGLHVLRNNPSMQIAVLLETSTGLIEGVEDFLGVFQKQQSSLTGAGNSCLRMMADPSSVSIREALLSQEMLRVYGIGRRPPQGHSGAISLEQTSCPVNLTLEGHTWRELVSEVKKTLG</sequence>